<feature type="signal peptide" evidence="6">
    <location>
        <begin position="1"/>
        <end position="19"/>
    </location>
</feature>
<comment type="similarity">
    <text evidence="2">Belongs to the bacterial solute-binding protein 8 family.</text>
</comment>
<evidence type="ECO:0000313" key="9">
    <source>
        <dbReference type="Proteomes" id="UP000656813"/>
    </source>
</evidence>
<name>A0A8J2ZXJ1_9BACL</name>
<dbReference type="Gene3D" id="3.40.50.1980">
    <property type="entry name" value="Nitrogenase molybdenum iron protein domain"/>
    <property type="match status" value="2"/>
</dbReference>
<feature type="region of interest" description="Disordered" evidence="5">
    <location>
        <begin position="25"/>
        <end position="49"/>
    </location>
</feature>
<evidence type="ECO:0000256" key="3">
    <source>
        <dbReference type="ARBA" id="ARBA00022448"/>
    </source>
</evidence>
<evidence type="ECO:0000259" key="7">
    <source>
        <dbReference type="PROSITE" id="PS50983"/>
    </source>
</evidence>
<dbReference type="GO" id="GO:1901678">
    <property type="term" value="P:iron coordination entity transport"/>
    <property type="evidence" value="ECO:0007669"/>
    <property type="project" value="UniProtKB-ARBA"/>
</dbReference>
<comment type="caution">
    <text evidence="8">The sequence shown here is derived from an EMBL/GenBank/DDBJ whole genome shotgun (WGS) entry which is preliminary data.</text>
</comment>
<dbReference type="InterPro" id="IPR051313">
    <property type="entry name" value="Bact_iron-sidero_bind"/>
</dbReference>
<evidence type="ECO:0000256" key="6">
    <source>
        <dbReference type="SAM" id="SignalP"/>
    </source>
</evidence>
<gene>
    <name evidence="8" type="ORF">GCM10007096_26930</name>
</gene>
<dbReference type="PROSITE" id="PS51257">
    <property type="entry name" value="PROKAR_LIPOPROTEIN"/>
    <property type="match status" value="1"/>
</dbReference>
<protein>
    <recommendedName>
        <fullName evidence="7">Fe/B12 periplasmic-binding domain-containing protein</fullName>
    </recommendedName>
</protein>
<keyword evidence="4 6" id="KW-0732">Signal</keyword>
<keyword evidence="9" id="KW-1185">Reference proteome</keyword>
<dbReference type="GO" id="GO:0030288">
    <property type="term" value="C:outer membrane-bounded periplasmic space"/>
    <property type="evidence" value="ECO:0007669"/>
    <property type="project" value="TreeGrafter"/>
</dbReference>
<dbReference type="PROSITE" id="PS50983">
    <property type="entry name" value="FE_B12_PBP"/>
    <property type="match status" value="1"/>
</dbReference>
<dbReference type="AlphaFoldDB" id="A0A8J2ZXJ1"/>
<dbReference type="RefSeq" id="WP_188497899.1">
    <property type="nucleotide sequence ID" value="NZ_BMFV01000021.1"/>
</dbReference>
<sequence length="315" mass="35082">MKKSLFVFCALLLMSFLVACGNQKSPSENAQGDSQTEGNGGMRTVTDDLGKVKVPSHPKRIVSMYYVGHLLTLGIKPVGTLSSELDNPFIKDKVKGIEDIGSTPSLEKVVDLDPDLIIASDKESYDKLKKIAPTVLIEYGKHNVVDEMKMLGKILGKEKQSDQWLADFNAKGQKAKDDLKGVVGPNDTVSIIEIWSNKIYVYGNKWGRGGYNLYNVLGFKPPQLVKENVIDNKPYMEVSLETLPKVAGDYIFLSVYSADGGDKRADEIKKSDIWKSLPAVKKGHVYNINLDQFFYFDPISLEKQLEIQEKLLLGK</sequence>
<proteinExistence type="inferred from homology"/>
<dbReference type="EMBL" id="BMFV01000021">
    <property type="protein sequence ID" value="GGH84263.1"/>
    <property type="molecule type" value="Genomic_DNA"/>
</dbReference>
<comment type="subcellular location">
    <subcellularLocation>
        <location evidence="1">Cell envelope</location>
    </subcellularLocation>
</comment>
<evidence type="ECO:0000256" key="1">
    <source>
        <dbReference type="ARBA" id="ARBA00004196"/>
    </source>
</evidence>
<accession>A0A8J2ZXJ1</accession>
<dbReference type="InterPro" id="IPR002491">
    <property type="entry name" value="ABC_transptr_periplasmic_BD"/>
</dbReference>
<evidence type="ECO:0000256" key="5">
    <source>
        <dbReference type="SAM" id="MobiDB-lite"/>
    </source>
</evidence>
<evidence type="ECO:0000313" key="8">
    <source>
        <dbReference type="EMBL" id="GGH84263.1"/>
    </source>
</evidence>
<dbReference type="Proteomes" id="UP000656813">
    <property type="component" value="Unassembled WGS sequence"/>
</dbReference>
<dbReference type="SUPFAM" id="SSF53807">
    <property type="entry name" value="Helical backbone' metal receptor"/>
    <property type="match status" value="1"/>
</dbReference>
<organism evidence="8 9">
    <name type="scientific">Pullulanibacillus pueri</name>
    <dbReference type="NCBI Taxonomy" id="1437324"/>
    <lineage>
        <taxon>Bacteria</taxon>
        <taxon>Bacillati</taxon>
        <taxon>Bacillota</taxon>
        <taxon>Bacilli</taxon>
        <taxon>Bacillales</taxon>
        <taxon>Sporolactobacillaceae</taxon>
        <taxon>Pullulanibacillus</taxon>
    </lineage>
</organism>
<feature type="domain" description="Fe/B12 periplasmic-binding" evidence="7">
    <location>
        <begin position="60"/>
        <end position="315"/>
    </location>
</feature>
<dbReference type="PANTHER" id="PTHR30532">
    <property type="entry name" value="IRON III DICITRATE-BINDING PERIPLASMIC PROTEIN"/>
    <property type="match status" value="1"/>
</dbReference>
<dbReference type="Pfam" id="PF01497">
    <property type="entry name" value="Peripla_BP_2"/>
    <property type="match status" value="1"/>
</dbReference>
<reference evidence="8" key="1">
    <citation type="journal article" date="2014" name="Int. J. Syst. Evol. Microbiol.">
        <title>Complete genome sequence of Corynebacterium casei LMG S-19264T (=DSM 44701T), isolated from a smear-ripened cheese.</title>
        <authorList>
            <consortium name="US DOE Joint Genome Institute (JGI-PGF)"/>
            <person name="Walter F."/>
            <person name="Albersmeier A."/>
            <person name="Kalinowski J."/>
            <person name="Ruckert C."/>
        </authorList>
    </citation>
    <scope>NUCLEOTIDE SEQUENCE</scope>
    <source>
        <strain evidence="8">CGMCC 1.12777</strain>
    </source>
</reference>
<evidence type="ECO:0000256" key="4">
    <source>
        <dbReference type="ARBA" id="ARBA00022729"/>
    </source>
</evidence>
<evidence type="ECO:0000256" key="2">
    <source>
        <dbReference type="ARBA" id="ARBA00008814"/>
    </source>
</evidence>
<feature type="chain" id="PRO_5039306414" description="Fe/B12 periplasmic-binding domain-containing protein" evidence="6">
    <location>
        <begin position="20"/>
        <end position="315"/>
    </location>
</feature>
<feature type="compositionally biased region" description="Polar residues" evidence="5">
    <location>
        <begin position="25"/>
        <end position="37"/>
    </location>
</feature>
<dbReference type="CDD" id="cd01138">
    <property type="entry name" value="FeuA"/>
    <property type="match status" value="1"/>
</dbReference>
<reference evidence="8" key="2">
    <citation type="submission" date="2020-09" db="EMBL/GenBank/DDBJ databases">
        <authorList>
            <person name="Sun Q."/>
            <person name="Zhou Y."/>
        </authorList>
    </citation>
    <scope>NUCLEOTIDE SEQUENCE</scope>
    <source>
        <strain evidence="8">CGMCC 1.12777</strain>
    </source>
</reference>
<keyword evidence="3" id="KW-0813">Transport</keyword>
<dbReference type="PANTHER" id="PTHR30532:SF26">
    <property type="entry name" value="IRON(3+)-HYDROXAMATE-BINDING PROTEIN FHUD"/>
    <property type="match status" value="1"/>
</dbReference>